<accession>A0A839HIF7</accession>
<dbReference type="InterPro" id="IPR013216">
    <property type="entry name" value="Methyltransf_11"/>
</dbReference>
<dbReference type="Proteomes" id="UP000586093">
    <property type="component" value="Unassembled WGS sequence"/>
</dbReference>
<keyword evidence="2" id="KW-0808">Transferase</keyword>
<dbReference type="AlphaFoldDB" id="A0A839HIF7"/>
<evidence type="ECO:0000313" key="2">
    <source>
        <dbReference type="EMBL" id="MBB1162387.1"/>
    </source>
</evidence>
<dbReference type="Pfam" id="PF08241">
    <property type="entry name" value="Methyltransf_11"/>
    <property type="match status" value="1"/>
</dbReference>
<keyword evidence="2" id="KW-0489">Methyltransferase</keyword>
<dbReference type="GO" id="GO:0008757">
    <property type="term" value="F:S-adenosylmethionine-dependent methyltransferase activity"/>
    <property type="evidence" value="ECO:0007669"/>
    <property type="project" value="InterPro"/>
</dbReference>
<dbReference type="CDD" id="cd02440">
    <property type="entry name" value="AdoMet_MTases"/>
    <property type="match status" value="1"/>
</dbReference>
<sequence>MSPSPASDETARVVERYARRPALDARYSMLRAEVMQAVHERQRALAGLLRAAARRDPRWAELPALRLTEVGCGAGGNLLEWLRLGLLPEHLTGLELLPERAASARDLLPAGLAVIEGDACIAPVEPGSQDLVLASTVFSSLLDAAFQQRLADAMWRWLRPGGAVLCYDFAVDNPRNPDVRGVPVARLRQLWPQGRLACRRVTLAPPIARRLAALHPALPALANALPLLRTHRLAWIERPPFRGADAG</sequence>
<gene>
    <name evidence="2" type="ORF">H4F90_10380</name>
</gene>
<reference evidence="2 3" key="1">
    <citation type="submission" date="2020-08" db="EMBL/GenBank/DDBJ databases">
        <title>Aquariorum lacteus gen. nov., sp. nov., a new member of the family Comamonadaceae, isolated from freshwater aquarium.</title>
        <authorList>
            <person name="Chun S.-J."/>
        </authorList>
    </citation>
    <scope>NUCLEOTIDE SEQUENCE [LARGE SCALE GENOMIC DNA]</scope>
    <source>
        <strain evidence="2 3">SJAQ100</strain>
    </source>
</reference>
<dbReference type="SUPFAM" id="SSF53335">
    <property type="entry name" value="S-adenosyl-L-methionine-dependent methyltransferases"/>
    <property type="match status" value="1"/>
</dbReference>
<organism evidence="2 3">
    <name type="scientific">Aquariibacter albus</name>
    <dbReference type="NCBI Taxonomy" id="2759899"/>
    <lineage>
        <taxon>Bacteria</taxon>
        <taxon>Pseudomonadati</taxon>
        <taxon>Pseudomonadota</taxon>
        <taxon>Betaproteobacteria</taxon>
        <taxon>Burkholderiales</taxon>
        <taxon>Sphaerotilaceae</taxon>
        <taxon>Aquariibacter</taxon>
    </lineage>
</organism>
<proteinExistence type="predicted"/>
<dbReference type="GO" id="GO:0032259">
    <property type="term" value="P:methylation"/>
    <property type="evidence" value="ECO:0007669"/>
    <property type="project" value="UniProtKB-KW"/>
</dbReference>
<evidence type="ECO:0000259" key="1">
    <source>
        <dbReference type="Pfam" id="PF08241"/>
    </source>
</evidence>
<name>A0A839HIF7_9BURK</name>
<dbReference type="Gene3D" id="3.40.50.150">
    <property type="entry name" value="Vaccinia Virus protein VP39"/>
    <property type="match status" value="1"/>
</dbReference>
<feature type="domain" description="Methyltransferase type 11" evidence="1">
    <location>
        <begin position="69"/>
        <end position="166"/>
    </location>
</feature>
<dbReference type="EMBL" id="JACIVI010000003">
    <property type="protein sequence ID" value="MBB1162387.1"/>
    <property type="molecule type" value="Genomic_DNA"/>
</dbReference>
<keyword evidence="3" id="KW-1185">Reference proteome</keyword>
<protein>
    <submittedName>
        <fullName evidence="2">Methyltransferase domain-containing protein</fullName>
    </submittedName>
</protein>
<dbReference type="RefSeq" id="WP_182664235.1">
    <property type="nucleotide sequence ID" value="NZ_JACIVI010000003.1"/>
</dbReference>
<evidence type="ECO:0000313" key="3">
    <source>
        <dbReference type="Proteomes" id="UP000586093"/>
    </source>
</evidence>
<dbReference type="InterPro" id="IPR029063">
    <property type="entry name" value="SAM-dependent_MTases_sf"/>
</dbReference>
<comment type="caution">
    <text evidence="2">The sequence shown here is derived from an EMBL/GenBank/DDBJ whole genome shotgun (WGS) entry which is preliminary data.</text>
</comment>